<accession>A0ABT0QYK6</accession>
<proteinExistence type="predicted"/>
<sequence length="173" mass="17797">MSSAAPSPEPTAAPLAAPSDGQPAALSAGPSDGSSEGQPDLQSRGPARPDLEARYGGPLISRRATHVLLGIGAAVAIAVLAMVGLRYTVDPIRAETVAYDHLDAQRIAISFQLTAPPGTAVRCSLEALNEGRAQVGFLEVDVPAQSERQSIHRVEVATQGDAVSGQVLECAPR</sequence>
<dbReference type="InterPro" id="IPR025443">
    <property type="entry name" value="DUF4307"/>
</dbReference>
<feature type="compositionally biased region" description="Polar residues" evidence="1">
    <location>
        <begin position="32"/>
        <end position="41"/>
    </location>
</feature>
<organism evidence="3 4">
    <name type="scientific">Brachybacterium equifaecis</name>
    <dbReference type="NCBI Taxonomy" id="2910770"/>
    <lineage>
        <taxon>Bacteria</taxon>
        <taxon>Bacillati</taxon>
        <taxon>Actinomycetota</taxon>
        <taxon>Actinomycetes</taxon>
        <taxon>Micrococcales</taxon>
        <taxon>Dermabacteraceae</taxon>
        <taxon>Brachybacterium</taxon>
    </lineage>
</organism>
<feature type="transmembrane region" description="Helical" evidence="2">
    <location>
        <begin position="64"/>
        <end position="85"/>
    </location>
</feature>
<dbReference type="RefSeq" id="WP_249736853.1">
    <property type="nucleotide sequence ID" value="NZ_JAKNCJ010000002.1"/>
</dbReference>
<dbReference type="Proteomes" id="UP001203761">
    <property type="component" value="Unassembled WGS sequence"/>
</dbReference>
<evidence type="ECO:0000313" key="3">
    <source>
        <dbReference type="EMBL" id="MCL6422736.1"/>
    </source>
</evidence>
<dbReference type="Pfam" id="PF14155">
    <property type="entry name" value="DUF4307"/>
    <property type="match status" value="1"/>
</dbReference>
<gene>
    <name evidence="3" type="ORF">Bequi_04935</name>
</gene>
<name>A0ABT0QYK6_9MICO</name>
<keyword evidence="2" id="KW-0472">Membrane</keyword>
<protein>
    <submittedName>
        <fullName evidence="3">DUF4307 domain-containing protein</fullName>
    </submittedName>
</protein>
<evidence type="ECO:0000256" key="1">
    <source>
        <dbReference type="SAM" id="MobiDB-lite"/>
    </source>
</evidence>
<keyword evidence="4" id="KW-1185">Reference proteome</keyword>
<keyword evidence="2" id="KW-1133">Transmembrane helix</keyword>
<evidence type="ECO:0000256" key="2">
    <source>
        <dbReference type="SAM" id="Phobius"/>
    </source>
</evidence>
<evidence type="ECO:0000313" key="4">
    <source>
        <dbReference type="Proteomes" id="UP001203761"/>
    </source>
</evidence>
<feature type="compositionally biased region" description="Low complexity" evidence="1">
    <location>
        <begin position="1"/>
        <end position="19"/>
    </location>
</feature>
<feature type="region of interest" description="Disordered" evidence="1">
    <location>
        <begin position="1"/>
        <end position="54"/>
    </location>
</feature>
<keyword evidence="2" id="KW-0812">Transmembrane</keyword>
<reference evidence="3" key="1">
    <citation type="submission" date="2022-02" db="EMBL/GenBank/DDBJ databases">
        <authorList>
            <person name="Lee M."/>
            <person name="Kim S.-J."/>
            <person name="Jung M.-Y."/>
        </authorList>
    </citation>
    <scope>NUCLEOTIDE SEQUENCE</scope>
    <source>
        <strain evidence="3">JHP9</strain>
    </source>
</reference>
<comment type="caution">
    <text evidence="3">The sequence shown here is derived from an EMBL/GenBank/DDBJ whole genome shotgun (WGS) entry which is preliminary data.</text>
</comment>
<dbReference type="EMBL" id="JAKNCJ010000002">
    <property type="protein sequence ID" value="MCL6422736.1"/>
    <property type="molecule type" value="Genomic_DNA"/>
</dbReference>